<evidence type="ECO:0000313" key="2">
    <source>
        <dbReference type="EMBL" id="CAK7924933.1"/>
    </source>
</evidence>
<dbReference type="Pfam" id="PF07727">
    <property type="entry name" value="RVT_2"/>
    <property type="match status" value="1"/>
</dbReference>
<protein>
    <recommendedName>
        <fullName evidence="1">Reverse transcriptase Ty1/copia-type domain-containing protein</fullName>
    </recommendedName>
</protein>
<evidence type="ECO:0000313" key="3">
    <source>
        <dbReference type="EMBL" id="CAK7938782.1"/>
    </source>
</evidence>
<dbReference type="AlphaFoldDB" id="A0AAV1UY49"/>
<gene>
    <name evidence="2" type="ORF">PM001_LOCUS10083</name>
    <name evidence="3" type="ORF">PM001_LOCUS23932</name>
</gene>
<accession>A0AAV1UY49</accession>
<evidence type="ECO:0000259" key="1">
    <source>
        <dbReference type="Pfam" id="PF07727"/>
    </source>
</evidence>
<evidence type="ECO:0000313" key="4">
    <source>
        <dbReference type="Proteomes" id="UP001162060"/>
    </source>
</evidence>
<dbReference type="EMBL" id="CAKLBY020000232">
    <property type="protein sequence ID" value="CAK7938782.1"/>
    <property type="molecule type" value="Genomic_DNA"/>
</dbReference>
<feature type="domain" description="Reverse transcriptase Ty1/copia-type" evidence="1">
    <location>
        <begin position="10"/>
        <end position="143"/>
    </location>
</feature>
<dbReference type="Proteomes" id="UP001162060">
    <property type="component" value="Unassembled WGS sequence"/>
</dbReference>
<name>A0AAV1UY49_9STRA</name>
<dbReference type="InterPro" id="IPR013103">
    <property type="entry name" value="RVT_2"/>
</dbReference>
<proteinExistence type="predicted"/>
<dbReference type="EMBL" id="CAKLBY020000079">
    <property type="protein sequence ID" value="CAK7924933.1"/>
    <property type="molecule type" value="Genomic_DNA"/>
</dbReference>
<comment type="caution">
    <text evidence="3">The sequence shown here is derived from an EMBL/GenBank/DDBJ whole genome shotgun (WGS) entry which is preliminary data.</text>
</comment>
<sequence length="147" mass="16392">MMITKYLISMLEQLHVMTAFLYGEMKRTVFCAVPKGAEVDEDFDFSELMKAIYGLKQASRVWSDTFHDFVCSIGFQASDFDPCLDLKVESGQCVQLLVYVDNVLAMGSSTEMIVITKGDLKMRSEITDSGKRAFVLGIELCTTSAVV</sequence>
<organism evidence="3 4">
    <name type="scientific">Peronospora matthiolae</name>
    <dbReference type="NCBI Taxonomy" id="2874970"/>
    <lineage>
        <taxon>Eukaryota</taxon>
        <taxon>Sar</taxon>
        <taxon>Stramenopiles</taxon>
        <taxon>Oomycota</taxon>
        <taxon>Peronosporomycetes</taxon>
        <taxon>Peronosporales</taxon>
        <taxon>Peronosporaceae</taxon>
        <taxon>Peronospora</taxon>
    </lineage>
</organism>
<reference evidence="3" key="1">
    <citation type="submission" date="2024-01" db="EMBL/GenBank/DDBJ databases">
        <authorList>
            <person name="Webb A."/>
        </authorList>
    </citation>
    <scope>NUCLEOTIDE SEQUENCE</scope>
    <source>
        <strain evidence="3">Pm1</strain>
    </source>
</reference>